<dbReference type="Pfam" id="PF01609">
    <property type="entry name" value="DDE_Tnp_1"/>
    <property type="match status" value="1"/>
</dbReference>
<protein>
    <submittedName>
        <fullName evidence="2">Transposase</fullName>
    </submittedName>
</protein>
<gene>
    <name evidence="2" type="ORF">P8V03_04160</name>
</gene>
<dbReference type="Proteomes" id="UP001281656">
    <property type="component" value="Unassembled WGS sequence"/>
</dbReference>
<evidence type="ECO:0000313" key="3">
    <source>
        <dbReference type="Proteomes" id="UP001281656"/>
    </source>
</evidence>
<sequence>MTEKNFEYYWGYKNFVLCDAISGLPIDEMTTTAEKADISMQIPFLTKTKGWFNLDDTYFIGDKGFDSKDNHNFIKNELHGLAFIARNKRGTKEPKTLPAGNPICEAGLAMHKDGRQYLKDSIKQKFCCPFRTSKDNTKCPCNHPKYLNGKKNRGCIKYKSIGTDYRASIDTESIFFKKIYSLRTESERYNSRLKNLSLEDASARNFGSISNLNTLGHICLLTAALTAIKLGQHDKTKSLTGLKRSA</sequence>
<feature type="domain" description="Transposase IS4-like" evidence="1">
    <location>
        <begin position="8"/>
        <end position="220"/>
    </location>
</feature>
<accession>A0ABU4JQC1</accession>
<name>A0ABU4JQC1_9CLOT</name>
<reference evidence="2 3" key="1">
    <citation type="submission" date="2023-04" db="EMBL/GenBank/DDBJ databases">
        <title>Clostridium tannerae sp. nov., isolated from the fecal material of an alpaca.</title>
        <authorList>
            <person name="Miller S."/>
            <person name="Hendry M."/>
            <person name="King J."/>
            <person name="Sankaranarayanan K."/>
            <person name="Lawson P.A."/>
        </authorList>
    </citation>
    <scope>NUCLEOTIDE SEQUENCE [LARGE SCALE GENOMIC DNA]</scope>
    <source>
        <strain evidence="2 3">A1-XYC3</strain>
    </source>
</reference>
<dbReference type="EMBL" id="JARUJP010000003">
    <property type="protein sequence ID" value="MDW8800344.1"/>
    <property type="molecule type" value="Genomic_DNA"/>
</dbReference>
<dbReference type="RefSeq" id="WP_318796925.1">
    <property type="nucleotide sequence ID" value="NZ_JARUJP010000003.1"/>
</dbReference>
<keyword evidence="3" id="KW-1185">Reference proteome</keyword>
<proteinExistence type="predicted"/>
<dbReference type="InterPro" id="IPR002559">
    <property type="entry name" value="Transposase_11"/>
</dbReference>
<evidence type="ECO:0000259" key="1">
    <source>
        <dbReference type="Pfam" id="PF01609"/>
    </source>
</evidence>
<organism evidence="2 3">
    <name type="scientific">Clostridium tanneri</name>
    <dbReference type="NCBI Taxonomy" id="3037988"/>
    <lineage>
        <taxon>Bacteria</taxon>
        <taxon>Bacillati</taxon>
        <taxon>Bacillota</taxon>
        <taxon>Clostridia</taxon>
        <taxon>Eubacteriales</taxon>
        <taxon>Clostridiaceae</taxon>
        <taxon>Clostridium</taxon>
    </lineage>
</organism>
<evidence type="ECO:0000313" key="2">
    <source>
        <dbReference type="EMBL" id="MDW8800344.1"/>
    </source>
</evidence>
<comment type="caution">
    <text evidence="2">The sequence shown here is derived from an EMBL/GenBank/DDBJ whole genome shotgun (WGS) entry which is preliminary data.</text>
</comment>